<dbReference type="GO" id="GO:0051287">
    <property type="term" value="F:NAD binding"/>
    <property type="evidence" value="ECO:0007669"/>
    <property type="project" value="InterPro"/>
</dbReference>
<organism evidence="4 5">
    <name type="scientific">Nitratireductor indicus C115</name>
    <dbReference type="NCBI Taxonomy" id="1231190"/>
    <lineage>
        <taxon>Bacteria</taxon>
        <taxon>Pseudomonadati</taxon>
        <taxon>Pseudomonadota</taxon>
        <taxon>Alphaproteobacteria</taxon>
        <taxon>Hyphomicrobiales</taxon>
        <taxon>Phyllobacteriaceae</taxon>
        <taxon>Nitratireductor</taxon>
    </lineage>
</organism>
<dbReference type="InterPro" id="IPR036291">
    <property type="entry name" value="NAD(P)-bd_dom_sf"/>
</dbReference>
<reference evidence="4 5" key="1">
    <citation type="journal article" date="2012" name="J. Bacteriol.">
        <title>Genome Sequence of Nitratireductor indicus Type Strain C115.</title>
        <authorList>
            <person name="Lai Q."/>
            <person name="Li G."/>
            <person name="Yu Z."/>
            <person name="Shao Z."/>
        </authorList>
    </citation>
    <scope>NUCLEOTIDE SEQUENCE [LARGE SCALE GENOMIC DNA]</scope>
    <source>
        <strain evidence="4 5">C115</strain>
    </source>
</reference>
<proteinExistence type="predicted"/>
<dbReference type="Proteomes" id="UP000007374">
    <property type="component" value="Unassembled WGS sequence"/>
</dbReference>
<dbReference type="InterPro" id="IPR006140">
    <property type="entry name" value="D-isomer_DH_NAD-bd"/>
</dbReference>
<comment type="caution">
    <text evidence="4">The sequence shown here is derived from an EMBL/GenBank/DDBJ whole genome shotgun (WGS) entry which is preliminary data.</text>
</comment>
<dbReference type="Gene3D" id="3.40.50.720">
    <property type="entry name" value="NAD(P)-binding Rossmann-like Domain"/>
    <property type="match status" value="2"/>
</dbReference>
<name>K2N657_9HYPH</name>
<dbReference type="STRING" id="721133.SAMN05216176_1059"/>
<dbReference type="SUPFAM" id="SSF51735">
    <property type="entry name" value="NAD(P)-binding Rossmann-fold domains"/>
    <property type="match status" value="1"/>
</dbReference>
<feature type="domain" description="D-isomer specific 2-hydroxyacid dehydrogenase NAD-binding" evidence="3">
    <location>
        <begin position="110"/>
        <end position="287"/>
    </location>
</feature>
<keyword evidence="1" id="KW-0560">Oxidoreductase</keyword>
<keyword evidence="5" id="KW-1185">Reference proteome</keyword>
<dbReference type="PANTHER" id="PTHR43333:SF1">
    <property type="entry name" value="D-ISOMER SPECIFIC 2-HYDROXYACID DEHYDROGENASE NAD-BINDING DOMAIN-CONTAINING PROTEIN"/>
    <property type="match status" value="1"/>
</dbReference>
<sequence length="322" mass="34977">MTEQARIEGVYLSTTLDLEKLFSPAFSAHAQTIRLRRPEEIEDPSAISFALCWNPAPQAFAPYPNLKLASSIAAGVDSIINCPSLPPEAYVTRVRDESQGDLMAGFAAWHVIWHHRNMRHHIVHEAKHEWSRQWTRAFLPPGRCTVGVLGYGIMGRAIARAVTAMGFPVVAAVRNEPDTPPPPGVRFEAGEGAIERVAAAARILINVLPLTPATRGILNAEFFQKMPHGASLIQLGRGEHMIEADFAAALDSGRIASASLDVFAVEPLPPEHPFWADERIFITPHQASDSSSELMAEQVMRAASAIAAGKAPETAVDKAKGY</sequence>
<dbReference type="PANTHER" id="PTHR43333">
    <property type="entry name" value="2-HACID_DH_C DOMAIN-CONTAINING PROTEIN"/>
    <property type="match status" value="1"/>
</dbReference>
<evidence type="ECO:0000256" key="2">
    <source>
        <dbReference type="ARBA" id="ARBA00023027"/>
    </source>
</evidence>
<evidence type="ECO:0000259" key="3">
    <source>
        <dbReference type="Pfam" id="PF02826"/>
    </source>
</evidence>
<evidence type="ECO:0000313" key="4">
    <source>
        <dbReference type="EMBL" id="EKF42973.1"/>
    </source>
</evidence>
<gene>
    <name evidence="4" type="ORF">NA8A_06549</name>
</gene>
<evidence type="ECO:0000313" key="5">
    <source>
        <dbReference type="Proteomes" id="UP000007374"/>
    </source>
</evidence>
<dbReference type="eggNOG" id="COG0111">
    <property type="taxonomic scope" value="Bacteria"/>
</dbReference>
<keyword evidence="2" id="KW-0520">NAD</keyword>
<dbReference type="AlphaFoldDB" id="K2N657"/>
<dbReference type="OrthoDB" id="9787219at2"/>
<evidence type="ECO:0000256" key="1">
    <source>
        <dbReference type="ARBA" id="ARBA00023002"/>
    </source>
</evidence>
<dbReference type="Pfam" id="PF02826">
    <property type="entry name" value="2-Hacid_dh_C"/>
    <property type="match status" value="1"/>
</dbReference>
<dbReference type="EMBL" id="AMSI01000004">
    <property type="protein sequence ID" value="EKF42973.1"/>
    <property type="molecule type" value="Genomic_DNA"/>
</dbReference>
<dbReference type="GO" id="GO:0016491">
    <property type="term" value="F:oxidoreductase activity"/>
    <property type="evidence" value="ECO:0007669"/>
    <property type="project" value="UniProtKB-KW"/>
</dbReference>
<accession>K2N657</accession>
<dbReference type="PATRIC" id="fig|1231190.3.peg.1380"/>
<dbReference type="RefSeq" id="WP_009449873.1">
    <property type="nucleotide sequence ID" value="NZ_AMSI01000004.1"/>
</dbReference>
<protein>
    <submittedName>
        <fullName evidence="4">D-isomer specific 2-hydroxyacid dehydrogenase NAD-binding protein</fullName>
    </submittedName>
</protein>